<name>A0A6B0T818_9EURY</name>
<dbReference type="GO" id="GO:0043720">
    <property type="term" value="F:3-keto-5-aminohexanoate cleavage activity"/>
    <property type="evidence" value="ECO:0007669"/>
    <property type="project" value="InterPro"/>
</dbReference>
<comment type="cofactor">
    <cofactor evidence="1">
        <name>Zn(2+)</name>
        <dbReference type="ChEBI" id="CHEBI:29105"/>
    </cofactor>
</comment>
<evidence type="ECO:0000256" key="2">
    <source>
        <dbReference type="ARBA" id="ARBA00022679"/>
    </source>
</evidence>
<dbReference type="RefSeq" id="WP_159669322.1">
    <property type="nucleotide sequence ID" value="NZ_WUUS01000010.1"/>
</dbReference>
<dbReference type="GO" id="GO:0046872">
    <property type="term" value="F:metal ion binding"/>
    <property type="evidence" value="ECO:0007669"/>
    <property type="project" value="UniProtKB-KW"/>
</dbReference>
<dbReference type="Proteomes" id="UP000437065">
    <property type="component" value="Unassembled WGS sequence"/>
</dbReference>
<organism evidence="6 7">
    <name type="scientific">Halobaculum saliterrae</name>
    <dbReference type="NCBI Taxonomy" id="2073113"/>
    <lineage>
        <taxon>Archaea</taxon>
        <taxon>Methanobacteriati</taxon>
        <taxon>Methanobacteriota</taxon>
        <taxon>Stenosarchaea group</taxon>
        <taxon>Halobacteria</taxon>
        <taxon>Halobacteriales</taxon>
        <taxon>Haloferacaceae</taxon>
        <taxon>Halobaculum</taxon>
    </lineage>
</organism>
<comment type="caution">
    <text evidence="6">The sequence shown here is derived from an EMBL/GenBank/DDBJ whole genome shotgun (WGS) entry which is preliminary data.</text>
</comment>
<dbReference type="Pfam" id="PF05853">
    <property type="entry name" value="BKACE"/>
    <property type="match status" value="1"/>
</dbReference>
<evidence type="ECO:0000256" key="4">
    <source>
        <dbReference type="ARBA" id="ARBA00022833"/>
    </source>
</evidence>
<dbReference type="AlphaFoldDB" id="A0A6B0T818"/>
<dbReference type="EMBL" id="WUUS01000010">
    <property type="protein sequence ID" value="MXR42649.1"/>
    <property type="molecule type" value="Genomic_DNA"/>
</dbReference>
<dbReference type="PANTHER" id="PTHR37418:SF2">
    <property type="entry name" value="3-KETO-5-AMINOHEXANOATE CLEAVAGE ENZYME"/>
    <property type="match status" value="1"/>
</dbReference>
<proteinExistence type="predicted"/>
<feature type="region of interest" description="Disordered" evidence="5">
    <location>
        <begin position="104"/>
        <end position="128"/>
    </location>
</feature>
<evidence type="ECO:0000256" key="5">
    <source>
        <dbReference type="SAM" id="MobiDB-lite"/>
    </source>
</evidence>
<dbReference type="PANTHER" id="PTHR37418">
    <property type="entry name" value="3-KETO-5-AMINOHEXANOATE CLEAVAGE ENZYME-RELATED"/>
    <property type="match status" value="1"/>
</dbReference>
<evidence type="ECO:0000256" key="3">
    <source>
        <dbReference type="ARBA" id="ARBA00022723"/>
    </source>
</evidence>
<dbReference type="Gene3D" id="3.20.20.70">
    <property type="entry name" value="Aldolase class I"/>
    <property type="match status" value="1"/>
</dbReference>
<dbReference type="InterPro" id="IPR013785">
    <property type="entry name" value="Aldolase_TIM"/>
</dbReference>
<reference evidence="6 7" key="1">
    <citation type="submission" date="2019-12" db="EMBL/GenBank/DDBJ databases">
        <title>Isolation and characterization of three novel carbon monoxide-oxidizing members of Halobacteria from salione crusts and soils.</title>
        <authorList>
            <person name="Myers M.R."/>
            <person name="King G.M."/>
        </authorList>
    </citation>
    <scope>NUCLEOTIDE SEQUENCE [LARGE SCALE GENOMIC DNA]</scope>
    <source>
        <strain evidence="6 7">WSA2</strain>
    </source>
</reference>
<keyword evidence="3" id="KW-0479">Metal-binding</keyword>
<keyword evidence="7" id="KW-1185">Reference proteome</keyword>
<protein>
    <submittedName>
        <fullName evidence="6">3-keto-5-aminohexanoate cleavage protein</fullName>
    </submittedName>
</protein>
<dbReference type="InterPro" id="IPR008567">
    <property type="entry name" value="BKACE"/>
</dbReference>
<evidence type="ECO:0000313" key="6">
    <source>
        <dbReference type="EMBL" id="MXR42649.1"/>
    </source>
</evidence>
<accession>A0A6B0T818</accession>
<gene>
    <name evidence="6" type="ORF">GRX01_15050</name>
</gene>
<keyword evidence="4" id="KW-0862">Zinc</keyword>
<evidence type="ECO:0000256" key="1">
    <source>
        <dbReference type="ARBA" id="ARBA00001947"/>
    </source>
</evidence>
<dbReference type="OrthoDB" id="299212at2157"/>
<keyword evidence="2" id="KW-0808">Transferase</keyword>
<evidence type="ECO:0000313" key="7">
    <source>
        <dbReference type="Proteomes" id="UP000437065"/>
    </source>
</evidence>
<sequence length="281" mass="30378">MTYEEYLDGKPVVITAALTGGIQGKEAHPDLPETPAEIAEAAAAVEDAGAAVVHLHARRDNGERAFSTERFQGVTDAVRDATDDVIVQHSTGGTAAPDALRAEPLRTDPTPEMASLDMGPMNRGRRLTSENTRDTIDGLHAEMRERGIKPELEVFNNGHLNEAFRILDDLDEPPYLNLIFGPGTLAPPSPANLQRMVDQLPEHAEFNVIGFGPHQLPLTTQSLILGGHVRVGLEDNSYLRKGELATNEALVARAARIAEELGRPVATPAEARDLLGVESRR</sequence>